<dbReference type="PANTHER" id="PTHR42939:SF1">
    <property type="entry name" value="ABC TRANSPORTER ATP-BINDING PROTEIN ALBC-RELATED"/>
    <property type="match status" value="1"/>
</dbReference>
<dbReference type="SUPFAM" id="SSF52540">
    <property type="entry name" value="P-loop containing nucleoside triphosphate hydrolases"/>
    <property type="match status" value="1"/>
</dbReference>
<dbReference type="RefSeq" id="WP_290141661.1">
    <property type="nucleotide sequence ID" value="NZ_CP101620.1"/>
</dbReference>
<gene>
    <name evidence="5" type="ORF">NMU03_05445</name>
</gene>
<dbReference type="PROSITE" id="PS00211">
    <property type="entry name" value="ABC_TRANSPORTER_1"/>
    <property type="match status" value="1"/>
</dbReference>
<organism evidence="5 6">
    <name type="scientific">Allocoprobacillus halotolerans</name>
    <dbReference type="NCBI Taxonomy" id="2944914"/>
    <lineage>
        <taxon>Bacteria</taxon>
        <taxon>Bacillati</taxon>
        <taxon>Bacillota</taxon>
        <taxon>Erysipelotrichia</taxon>
        <taxon>Erysipelotrichales</taxon>
        <taxon>Erysipelotrichaceae</taxon>
        <taxon>Allocoprobacillus</taxon>
    </lineage>
</organism>
<dbReference type="Gene3D" id="3.40.50.300">
    <property type="entry name" value="P-loop containing nucleotide triphosphate hydrolases"/>
    <property type="match status" value="1"/>
</dbReference>
<reference evidence="5" key="1">
    <citation type="submission" date="2022-07" db="EMBL/GenBank/DDBJ databases">
        <title>Faecal culturing of patients with breast cancer.</title>
        <authorList>
            <person name="Teng N.M.Y."/>
            <person name="Kiu R."/>
            <person name="Evans R."/>
            <person name="Baker D.J."/>
            <person name="Zenner C."/>
            <person name="Robinson S.D."/>
            <person name="Hall L.J."/>
        </authorList>
    </citation>
    <scope>NUCLEOTIDE SEQUENCE</scope>
    <source>
        <strain evidence="5">LH1062</strain>
    </source>
</reference>
<dbReference type="InterPro" id="IPR051782">
    <property type="entry name" value="ABC_Transporter_VariousFunc"/>
</dbReference>
<dbReference type="GO" id="GO:0005524">
    <property type="term" value="F:ATP binding"/>
    <property type="evidence" value="ECO:0007669"/>
    <property type="project" value="UniProtKB-KW"/>
</dbReference>
<proteinExistence type="predicted"/>
<evidence type="ECO:0000313" key="5">
    <source>
        <dbReference type="EMBL" id="UTY40237.1"/>
    </source>
</evidence>
<dbReference type="InterPro" id="IPR003439">
    <property type="entry name" value="ABC_transporter-like_ATP-bd"/>
</dbReference>
<dbReference type="PROSITE" id="PS50893">
    <property type="entry name" value="ABC_TRANSPORTER_2"/>
    <property type="match status" value="1"/>
</dbReference>
<dbReference type="CDD" id="cd03230">
    <property type="entry name" value="ABC_DR_subfamily_A"/>
    <property type="match status" value="1"/>
</dbReference>
<dbReference type="SMART" id="SM00382">
    <property type="entry name" value="AAA"/>
    <property type="match status" value="1"/>
</dbReference>
<dbReference type="InterPro" id="IPR003593">
    <property type="entry name" value="AAA+_ATPase"/>
</dbReference>
<name>A0ABY5I642_9FIRM</name>
<dbReference type="EMBL" id="CP101620">
    <property type="protein sequence ID" value="UTY40237.1"/>
    <property type="molecule type" value="Genomic_DNA"/>
</dbReference>
<keyword evidence="1" id="KW-0813">Transport</keyword>
<keyword evidence="2" id="KW-0547">Nucleotide-binding</keyword>
<dbReference type="PANTHER" id="PTHR42939">
    <property type="entry name" value="ABC TRANSPORTER ATP-BINDING PROTEIN ALBC-RELATED"/>
    <property type="match status" value="1"/>
</dbReference>
<sequence>MIVFQHISKSFHQNLVLKDVYLSIEEGSLIRMSGPNGCGKSTLLKIAVGLMKSDAGEVVYEDKHHIGALIENPCFIENETGLYNLKFLYNLKNRYDDQKVRALLKKFLLDPNLKIPVKKYSVGMKQKLGIIQAIMEDQNVIYLDEPTRGLDEESVKFFYQLIDDLHRQGKTIIICSHEELNELHFDKEFVLKDGILNKKI</sequence>
<evidence type="ECO:0000256" key="2">
    <source>
        <dbReference type="ARBA" id="ARBA00022741"/>
    </source>
</evidence>
<dbReference type="InterPro" id="IPR027417">
    <property type="entry name" value="P-loop_NTPase"/>
</dbReference>
<protein>
    <submittedName>
        <fullName evidence="5">ABC transporter ATP-binding protein</fullName>
    </submittedName>
</protein>
<dbReference type="Pfam" id="PF00005">
    <property type="entry name" value="ABC_tran"/>
    <property type="match status" value="1"/>
</dbReference>
<evidence type="ECO:0000313" key="6">
    <source>
        <dbReference type="Proteomes" id="UP001060112"/>
    </source>
</evidence>
<evidence type="ECO:0000259" key="4">
    <source>
        <dbReference type="PROSITE" id="PS50893"/>
    </source>
</evidence>
<keyword evidence="3 5" id="KW-0067">ATP-binding</keyword>
<dbReference type="Proteomes" id="UP001060112">
    <property type="component" value="Chromosome"/>
</dbReference>
<evidence type="ECO:0000256" key="1">
    <source>
        <dbReference type="ARBA" id="ARBA00022448"/>
    </source>
</evidence>
<keyword evidence="6" id="KW-1185">Reference proteome</keyword>
<dbReference type="InterPro" id="IPR017871">
    <property type="entry name" value="ABC_transporter-like_CS"/>
</dbReference>
<feature type="domain" description="ABC transporter" evidence="4">
    <location>
        <begin position="2"/>
        <end position="200"/>
    </location>
</feature>
<accession>A0ABY5I642</accession>
<evidence type="ECO:0000256" key="3">
    <source>
        <dbReference type="ARBA" id="ARBA00022840"/>
    </source>
</evidence>